<name>A0A8T2FM48_9BRAS</name>
<dbReference type="InterPro" id="IPR001128">
    <property type="entry name" value="Cyt_P450"/>
</dbReference>
<proteinExistence type="inferred from homology"/>
<evidence type="ECO:0000256" key="8">
    <source>
        <dbReference type="RuleBase" id="RU000461"/>
    </source>
</evidence>
<dbReference type="GO" id="GO:0005506">
    <property type="term" value="F:iron ion binding"/>
    <property type="evidence" value="ECO:0007669"/>
    <property type="project" value="InterPro"/>
</dbReference>
<evidence type="ECO:0000256" key="7">
    <source>
        <dbReference type="ARBA" id="ARBA00023033"/>
    </source>
</evidence>
<reference evidence="10 11" key="1">
    <citation type="submission" date="2020-12" db="EMBL/GenBank/DDBJ databases">
        <title>Concerted genomic and epigenomic changes stabilize Arabidopsis allopolyploids.</title>
        <authorList>
            <person name="Chen Z."/>
        </authorList>
    </citation>
    <scope>NUCLEOTIDE SEQUENCE [LARGE SCALE GENOMIC DNA]</scope>
    <source>
        <strain evidence="10">Allo738</strain>
        <tissue evidence="10">Leaf</tissue>
    </source>
</reference>
<keyword evidence="7 8" id="KW-0503">Monooxygenase</keyword>
<keyword evidence="9" id="KW-1133">Transmembrane helix</keyword>
<dbReference type="GO" id="GO:0020037">
    <property type="term" value="F:heme binding"/>
    <property type="evidence" value="ECO:0007669"/>
    <property type="project" value="InterPro"/>
</dbReference>
<comment type="caution">
    <text evidence="10">The sequence shown here is derived from an EMBL/GenBank/DDBJ whole genome shotgun (WGS) entry which is preliminary data.</text>
</comment>
<evidence type="ECO:0000256" key="1">
    <source>
        <dbReference type="ARBA" id="ARBA00001971"/>
    </source>
</evidence>
<dbReference type="AlphaFoldDB" id="A0A8T2FM48"/>
<keyword evidence="9" id="KW-0812">Transmembrane</keyword>
<evidence type="ECO:0000313" key="11">
    <source>
        <dbReference type="Proteomes" id="UP000694240"/>
    </source>
</evidence>
<dbReference type="Pfam" id="PF00067">
    <property type="entry name" value="p450"/>
    <property type="match status" value="1"/>
</dbReference>
<evidence type="ECO:0000256" key="9">
    <source>
        <dbReference type="SAM" id="Phobius"/>
    </source>
</evidence>
<keyword evidence="9" id="KW-0472">Membrane</keyword>
<keyword evidence="3 8" id="KW-0349">Heme</keyword>
<evidence type="ECO:0000256" key="2">
    <source>
        <dbReference type="ARBA" id="ARBA00010617"/>
    </source>
</evidence>
<evidence type="ECO:0000256" key="5">
    <source>
        <dbReference type="ARBA" id="ARBA00023002"/>
    </source>
</evidence>
<feature type="transmembrane region" description="Helical" evidence="9">
    <location>
        <begin position="161"/>
        <end position="180"/>
    </location>
</feature>
<comment type="cofactor">
    <cofactor evidence="1">
        <name>heme</name>
        <dbReference type="ChEBI" id="CHEBI:30413"/>
    </cofactor>
</comment>
<organism evidence="10 11">
    <name type="scientific">Arabidopsis thaliana x Arabidopsis arenosa</name>
    <dbReference type="NCBI Taxonomy" id="1240361"/>
    <lineage>
        <taxon>Eukaryota</taxon>
        <taxon>Viridiplantae</taxon>
        <taxon>Streptophyta</taxon>
        <taxon>Embryophyta</taxon>
        <taxon>Tracheophyta</taxon>
        <taxon>Spermatophyta</taxon>
        <taxon>Magnoliopsida</taxon>
        <taxon>eudicotyledons</taxon>
        <taxon>Gunneridae</taxon>
        <taxon>Pentapetalae</taxon>
        <taxon>rosids</taxon>
        <taxon>malvids</taxon>
        <taxon>Brassicales</taxon>
        <taxon>Brassicaceae</taxon>
        <taxon>Camelineae</taxon>
        <taxon>Arabidopsis</taxon>
    </lineage>
</organism>
<dbReference type="PROSITE" id="PS00086">
    <property type="entry name" value="CYTOCHROME_P450"/>
    <property type="match status" value="1"/>
</dbReference>
<dbReference type="EMBL" id="JAEFBK010000002">
    <property type="protein sequence ID" value="KAG7637365.1"/>
    <property type="molecule type" value="Genomic_DNA"/>
</dbReference>
<keyword evidence="6 8" id="KW-0408">Iron</keyword>
<protein>
    <submittedName>
        <fullName evidence="10">Cytochrome P450 superfamily</fullName>
    </submittedName>
</protein>
<comment type="similarity">
    <text evidence="2 8">Belongs to the cytochrome P450 family.</text>
</comment>
<dbReference type="PANTHER" id="PTHR47947:SF29">
    <property type="entry name" value="CYTOCHROME P450 CYP82D47-LIKE"/>
    <property type="match status" value="1"/>
</dbReference>
<keyword evidence="11" id="KW-1185">Reference proteome</keyword>
<dbReference type="InterPro" id="IPR050651">
    <property type="entry name" value="Plant_Cytochrome_P450_Monoox"/>
</dbReference>
<evidence type="ECO:0000256" key="6">
    <source>
        <dbReference type="ARBA" id="ARBA00023004"/>
    </source>
</evidence>
<dbReference type="GO" id="GO:0016705">
    <property type="term" value="F:oxidoreductase activity, acting on paired donors, with incorporation or reduction of molecular oxygen"/>
    <property type="evidence" value="ECO:0007669"/>
    <property type="project" value="InterPro"/>
</dbReference>
<accession>A0A8T2FM48</accession>
<sequence length="670" mass="76572">MADVYGPVFMAKLGSIKVMIINSKEVAKEIYTVHDKLLERPELTASKLLGYNDSFLTFSPYGLYWREIRKIAVFELFSTSGVDMHMVSRAREADLAFRALYVRWEKRGKPKEGVLVDMKQEFIDLTANISLMMVAGKRYFGENPNCEVKEARRCGKLIREFLDYFALFLLSDVAPVLGFLDWKTKRGMKRTAKGLDKVAEGWIEEHKNKRSDHGRSENDYLDILIKILGQDKIPGLSDTHTKIKALCLNLVLAGSETAIVVLVWAVSLLLNNPHVLRKAQEELDSKIGKERVVEELDIKDLVYLQAIVKETFRLYPPVPLVAYRAVVEDFDIAFCKCHVPAGTQLMVSAWKIHRDPNVWSNPEQFEPERFLTSNRELDVGGQSYKFFPFGLGRRSCPAIPLGMRMVHYLLARFLHSFDLARPSSQDVDMTESNGLVNHKATPLEVTETINIRAGDIKRLKDSMMKECEYLKESFTTYEVLSSYIWKLRSRALKLNPDGITVLGVAVGIRHVLDPPLPKGYYGNAYIDVYVELTVRELEESSISNIANRVKKAKKTAYEKGYIEEELKNTERLMRDDSMFEGVSDGLFFLTDWRNIGWFGSMDFGWNEPVNLRPLTQRESTVHVGMILKPSKSDPSMEGGVKVIMKLPRDAMVEFKREMATMKKLYFGDTN</sequence>
<dbReference type="Pfam" id="PF02458">
    <property type="entry name" value="Transferase"/>
    <property type="match status" value="1"/>
</dbReference>
<keyword evidence="4 8" id="KW-0479">Metal-binding</keyword>
<dbReference type="FunFam" id="1.10.630.10:FF:000081">
    <property type="entry name" value="Cytochrome P450 CYP81N5"/>
    <property type="match status" value="1"/>
</dbReference>
<gene>
    <name evidence="10" type="ORF">ISN45_At02g019100</name>
</gene>
<dbReference type="CDD" id="cd20654">
    <property type="entry name" value="CYP82"/>
    <property type="match status" value="1"/>
</dbReference>
<dbReference type="PANTHER" id="PTHR47947">
    <property type="entry name" value="CYTOCHROME P450 82C3-RELATED"/>
    <property type="match status" value="1"/>
</dbReference>
<evidence type="ECO:0000256" key="3">
    <source>
        <dbReference type="ARBA" id="ARBA00022617"/>
    </source>
</evidence>
<keyword evidence="5 8" id="KW-0560">Oxidoreductase</keyword>
<evidence type="ECO:0000256" key="4">
    <source>
        <dbReference type="ARBA" id="ARBA00022723"/>
    </source>
</evidence>
<feature type="transmembrane region" description="Helical" evidence="9">
    <location>
        <begin position="246"/>
        <end position="270"/>
    </location>
</feature>
<dbReference type="Proteomes" id="UP000694240">
    <property type="component" value="Chromosome 2"/>
</dbReference>
<evidence type="ECO:0000313" key="10">
    <source>
        <dbReference type="EMBL" id="KAG7637365.1"/>
    </source>
</evidence>
<dbReference type="InterPro" id="IPR017972">
    <property type="entry name" value="Cyt_P450_CS"/>
</dbReference>
<dbReference type="GO" id="GO:0004497">
    <property type="term" value="F:monooxygenase activity"/>
    <property type="evidence" value="ECO:0007669"/>
    <property type="project" value="UniProtKB-KW"/>
</dbReference>